<comment type="caution">
    <text evidence="1">The sequence shown here is derived from an EMBL/GenBank/DDBJ whole genome shotgun (WGS) entry which is preliminary data.</text>
</comment>
<protein>
    <submittedName>
        <fullName evidence="1">Uncharacterized protein</fullName>
    </submittedName>
</protein>
<organism evidence="1 2">
    <name type="scientific">Dictyobacter aurantiacus</name>
    <dbReference type="NCBI Taxonomy" id="1936993"/>
    <lineage>
        <taxon>Bacteria</taxon>
        <taxon>Bacillati</taxon>
        <taxon>Chloroflexota</taxon>
        <taxon>Ktedonobacteria</taxon>
        <taxon>Ktedonobacterales</taxon>
        <taxon>Dictyobacteraceae</taxon>
        <taxon>Dictyobacter</taxon>
    </lineage>
</organism>
<evidence type="ECO:0000313" key="2">
    <source>
        <dbReference type="Proteomes" id="UP000287224"/>
    </source>
</evidence>
<proteinExistence type="predicted"/>
<dbReference type="AlphaFoldDB" id="A0A401ZFK9"/>
<evidence type="ECO:0000313" key="1">
    <source>
        <dbReference type="EMBL" id="GCE05639.1"/>
    </source>
</evidence>
<dbReference type="EMBL" id="BIFQ01000001">
    <property type="protein sequence ID" value="GCE05639.1"/>
    <property type="molecule type" value="Genomic_DNA"/>
</dbReference>
<keyword evidence="2" id="KW-1185">Reference proteome</keyword>
<dbReference type="Proteomes" id="UP000287224">
    <property type="component" value="Unassembled WGS sequence"/>
</dbReference>
<reference evidence="2" key="1">
    <citation type="submission" date="2018-12" db="EMBL/GenBank/DDBJ databases">
        <title>Tengunoibacter tsumagoiensis gen. nov., sp. nov., Dictyobacter kobayashii sp. nov., D. alpinus sp. nov., and D. joshuensis sp. nov. and description of Dictyobacteraceae fam. nov. within the order Ktedonobacterales isolated from Tengu-no-mugimeshi.</title>
        <authorList>
            <person name="Wang C.M."/>
            <person name="Zheng Y."/>
            <person name="Sakai Y."/>
            <person name="Toyoda A."/>
            <person name="Minakuchi Y."/>
            <person name="Abe K."/>
            <person name="Yokota A."/>
            <person name="Yabe S."/>
        </authorList>
    </citation>
    <scope>NUCLEOTIDE SEQUENCE [LARGE SCALE GENOMIC DNA]</scope>
    <source>
        <strain evidence="2">S-27</strain>
    </source>
</reference>
<sequence length="103" mass="11686">MKVGSVGSQLYLVHVQRGDCIQGLSPLQRRPFSWLDQMARVARMVTIPWLADISSVAPERYETRVETLRTSIRIGAYNVDSVALARCILRNETHFVGMHEELS</sequence>
<name>A0A401ZFK9_9CHLR</name>
<gene>
    <name evidence="1" type="ORF">KDAU_29680</name>
</gene>
<accession>A0A401ZFK9</accession>